<evidence type="ECO:0000256" key="4">
    <source>
        <dbReference type="ARBA" id="ARBA00023136"/>
    </source>
</evidence>
<evidence type="ECO:0000256" key="1">
    <source>
        <dbReference type="ARBA" id="ARBA00004141"/>
    </source>
</evidence>
<proteinExistence type="predicted"/>
<feature type="transmembrane region" description="Helical" evidence="5">
    <location>
        <begin position="94"/>
        <end position="119"/>
    </location>
</feature>
<sequence length="163" mass="17981">MEKSGQERPSDEKLLAGFAYLLGFVPAAIIWLLKRDQSSFIRFHALQAAIFTGIVSLFTALLLTAQIALMIVMGTGVFIGTNVIADTLEPESPTIYFTISIVMIIVILVGLSIIVLLVISLHLVNFIASVYAFAGKAWRYPLLGNWVERILLKDWALSKGQKI</sequence>
<keyword evidence="2 5" id="KW-0812">Transmembrane</keyword>
<dbReference type="Proteomes" id="UP000064249">
    <property type="component" value="Unassembled WGS sequence"/>
</dbReference>
<evidence type="ECO:0008006" key="8">
    <source>
        <dbReference type="Google" id="ProtNLM"/>
    </source>
</evidence>
<name>A0A101FXH2_9CHLR</name>
<dbReference type="EMBL" id="LGFU01000051">
    <property type="protein sequence ID" value="KUK46234.1"/>
    <property type="molecule type" value="Genomic_DNA"/>
</dbReference>
<dbReference type="AlphaFoldDB" id="A0A101FXH2"/>
<reference evidence="6 7" key="1">
    <citation type="journal article" date="2015" name="MBio">
        <title>Genome-Resolved Metagenomic Analysis Reveals Roles for Candidate Phyla and Other Microbial Community Members in Biogeochemical Transformations in Oil Reservoirs.</title>
        <authorList>
            <person name="Hu P."/>
            <person name="Tom L."/>
            <person name="Singh A."/>
            <person name="Thomas B.C."/>
            <person name="Baker B.J."/>
            <person name="Piceno Y.M."/>
            <person name="Andersen G.L."/>
            <person name="Banfield J.F."/>
        </authorList>
    </citation>
    <scope>NUCLEOTIDE SEQUENCE [LARGE SCALE GENOMIC DNA]</scope>
    <source>
        <strain evidence="6">46_16</strain>
    </source>
</reference>
<accession>A0A101FXH2</accession>
<feature type="transmembrane region" description="Helical" evidence="5">
    <location>
        <begin position="14"/>
        <end position="33"/>
    </location>
</feature>
<evidence type="ECO:0000313" key="6">
    <source>
        <dbReference type="EMBL" id="KUK46234.1"/>
    </source>
</evidence>
<evidence type="ECO:0000256" key="3">
    <source>
        <dbReference type="ARBA" id="ARBA00022989"/>
    </source>
</evidence>
<comment type="subcellular location">
    <subcellularLocation>
        <location evidence="1">Membrane</location>
        <topology evidence="1">Multi-pass membrane protein</topology>
    </subcellularLocation>
</comment>
<keyword evidence="3 5" id="KW-1133">Transmembrane helix</keyword>
<gene>
    <name evidence="6" type="ORF">XD73_0889</name>
</gene>
<comment type="caution">
    <text evidence="6">The sequence shown here is derived from an EMBL/GenBank/DDBJ whole genome shotgun (WGS) entry which is preliminary data.</text>
</comment>
<dbReference type="Pfam" id="PF09685">
    <property type="entry name" value="MamF_MmsF"/>
    <property type="match status" value="1"/>
</dbReference>
<dbReference type="InterPro" id="IPR019109">
    <property type="entry name" value="MamF_MmsF"/>
</dbReference>
<evidence type="ECO:0000256" key="2">
    <source>
        <dbReference type="ARBA" id="ARBA00022692"/>
    </source>
</evidence>
<evidence type="ECO:0000256" key="5">
    <source>
        <dbReference type="SAM" id="Phobius"/>
    </source>
</evidence>
<protein>
    <recommendedName>
        <fullName evidence="8">DUF4870 domain-containing protein</fullName>
    </recommendedName>
</protein>
<feature type="transmembrane region" description="Helical" evidence="5">
    <location>
        <begin position="45"/>
        <end position="74"/>
    </location>
</feature>
<keyword evidence="4 5" id="KW-0472">Membrane</keyword>
<evidence type="ECO:0000313" key="7">
    <source>
        <dbReference type="Proteomes" id="UP000064249"/>
    </source>
</evidence>
<organism evidence="6 7">
    <name type="scientific">Anaerolinea thermophila</name>
    <dbReference type="NCBI Taxonomy" id="167964"/>
    <lineage>
        <taxon>Bacteria</taxon>
        <taxon>Bacillati</taxon>
        <taxon>Chloroflexota</taxon>
        <taxon>Anaerolineae</taxon>
        <taxon>Anaerolineales</taxon>
        <taxon>Anaerolineaceae</taxon>
        <taxon>Anaerolinea</taxon>
    </lineage>
</organism>